<dbReference type="GO" id="GO:0016787">
    <property type="term" value="F:hydrolase activity"/>
    <property type="evidence" value="ECO:0007669"/>
    <property type="project" value="UniProtKB-KW"/>
</dbReference>
<dbReference type="OrthoDB" id="6154438at2759"/>
<dbReference type="InterPro" id="IPR041373">
    <property type="entry name" value="RT_RNaseH"/>
</dbReference>
<dbReference type="InterPro" id="IPR041588">
    <property type="entry name" value="Integrase_H2C2"/>
</dbReference>
<keyword evidence="5" id="KW-0378">Hydrolase</keyword>
<dbReference type="Pfam" id="PF17921">
    <property type="entry name" value="Integrase_H2C2"/>
    <property type="match status" value="1"/>
</dbReference>
<keyword evidence="2" id="KW-0548">Nucleotidyltransferase</keyword>
<dbReference type="Gene3D" id="1.10.340.70">
    <property type="match status" value="1"/>
</dbReference>
<dbReference type="InterPro" id="IPR050951">
    <property type="entry name" value="Retrovirus_Pol_polyprotein"/>
</dbReference>
<evidence type="ECO:0000256" key="5">
    <source>
        <dbReference type="ARBA" id="ARBA00022801"/>
    </source>
</evidence>
<proteinExistence type="predicted"/>
<keyword evidence="6" id="KW-0695">RNA-directed DNA polymerase</keyword>
<reference evidence="8 9" key="1">
    <citation type="submission" date="2020-06" db="EMBL/GenBank/DDBJ databases">
        <authorList>
            <person name="Li R."/>
            <person name="Bekaert M."/>
        </authorList>
    </citation>
    <scope>NUCLEOTIDE SEQUENCE [LARGE SCALE GENOMIC DNA]</scope>
    <source>
        <strain evidence="9">wild</strain>
    </source>
</reference>
<dbReference type="GO" id="GO:0015074">
    <property type="term" value="P:DNA integration"/>
    <property type="evidence" value="ECO:0007669"/>
    <property type="project" value="InterPro"/>
</dbReference>
<dbReference type="FunFam" id="3.10.20.370:FF:000001">
    <property type="entry name" value="Retrovirus-related Pol polyprotein from transposon 17.6-like protein"/>
    <property type="match status" value="1"/>
</dbReference>
<dbReference type="FunFam" id="3.30.70.270:FF:000026">
    <property type="entry name" value="Transposon Ty3-G Gag-Pol polyprotein"/>
    <property type="match status" value="1"/>
</dbReference>
<dbReference type="EMBL" id="CACVKT020002839">
    <property type="protein sequence ID" value="CAC5380096.1"/>
    <property type="molecule type" value="Genomic_DNA"/>
</dbReference>
<dbReference type="InterPro" id="IPR043502">
    <property type="entry name" value="DNA/RNA_pol_sf"/>
</dbReference>
<dbReference type="GO" id="GO:0003676">
    <property type="term" value="F:nucleic acid binding"/>
    <property type="evidence" value="ECO:0007669"/>
    <property type="project" value="InterPro"/>
</dbReference>
<dbReference type="InterPro" id="IPR036397">
    <property type="entry name" value="RNaseH_sf"/>
</dbReference>
<evidence type="ECO:0000256" key="2">
    <source>
        <dbReference type="ARBA" id="ARBA00022695"/>
    </source>
</evidence>
<dbReference type="FunFam" id="1.10.340.70:FF:000003">
    <property type="entry name" value="Protein CBG25708"/>
    <property type="match status" value="1"/>
</dbReference>
<evidence type="ECO:0000256" key="6">
    <source>
        <dbReference type="ARBA" id="ARBA00022918"/>
    </source>
</evidence>
<dbReference type="GO" id="GO:0004519">
    <property type="term" value="F:endonuclease activity"/>
    <property type="evidence" value="ECO:0007669"/>
    <property type="project" value="UniProtKB-KW"/>
</dbReference>
<evidence type="ECO:0000256" key="4">
    <source>
        <dbReference type="ARBA" id="ARBA00022759"/>
    </source>
</evidence>
<dbReference type="PROSITE" id="PS50994">
    <property type="entry name" value="INTEGRASE"/>
    <property type="match status" value="1"/>
</dbReference>
<dbReference type="InterPro" id="IPR001584">
    <property type="entry name" value="Integrase_cat-core"/>
</dbReference>
<evidence type="ECO:0000256" key="1">
    <source>
        <dbReference type="ARBA" id="ARBA00022679"/>
    </source>
</evidence>
<dbReference type="Gene3D" id="3.30.70.270">
    <property type="match status" value="2"/>
</dbReference>
<gene>
    <name evidence="8" type="ORF">MCOR_16088</name>
</gene>
<evidence type="ECO:0000259" key="7">
    <source>
        <dbReference type="PROSITE" id="PS50994"/>
    </source>
</evidence>
<dbReference type="PANTHER" id="PTHR37984">
    <property type="entry name" value="PROTEIN CBG26694"/>
    <property type="match status" value="1"/>
</dbReference>
<keyword evidence="4" id="KW-0255">Endonuclease</keyword>
<dbReference type="InterPro" id="IPR043128">
    <property type="entry name" value="Rev_trsase/Diguanyl_cyclase"/>
</dbReference>
<name>A0A6J8B959_MYTCO</name>
<organism evidence="8 9">
    <name type="scientific">Mytilus coruscus</name>
    <name type="common">Sea mussel</name>
    <dbReference type="NCBI Taxonomy" id="42192"/>
    <lineage>
        <taxon>Eukaryota</taxon>
        <taxon>Metazoa</taxon>
        <taxon>Spiralia</taxon>
        <taxon>Lophotrochozoa</taxon>
        <taxon>Mollusca</taxon>
        <taxon>Bivalvia</taxon>
        <taxon>Autobranchia</taxon>
        <taxon>Pteriomorphia</taxon>
        <taxon>Mytilida</taxon>
        <taxon>Mytiloidea</taxon>
        <taxon>Mytilidae</taxon>
        <taxon>Mytilinae</taxon>
        <taxon>Mytilus</taxon>
    </lineage>
</organism>
<keyword evidence="1" id="KW-0808">Transferase</keyword>
<evidence type="ECO:0000313" key="8">
    <source>
        <dbReference type="EMBL" id="CAC5380096.1"/>
    </source>
</evidence>
<dbReference type="SUPFAM" id="SSF56672">
    <property type="entry name" value="DNA/RNA polymerases"/>
    <property type="match status" value="1"/>
</dbReference>
<keyword evidence="3" id="KW-0540">Nuclease</keyword>
<sequence length="697" mass="80825">MRLKQVLDRAREYNLKLSAGKCEISKPEVTYVGHRLTSEGVKPDPETIRAVNKMSKPECVKDLQTFMGFIQYFGKFMQNISTVSAPLRTLLEKNTVWHWDEIQETSFQKLKEMATNAPLLQFYDPNKPLTLSVDASSKGLGVLIQNQKPVAYASRALTQTQQRYPLIEKETLAIVYGCNKFHEYVYGRRVQIETDHKPLQSIFPKPLHQTPPRLQRLLIALEKYDLKVDYKPGKDMYLADHLSRSFLKETKEVLVPDLHVNDIHLISLMPIAPEMYAKFQKETANDEHLQELQDVIFDGWPNEKSELLHSLRPYWTFRDELSVNDGLMYKSNKAIVPKALQNEMLDKIHESHLGIVKCKSRARDVLFRIGMGQDIEDKVKACGLCAQHQSLNSKEPMLMPEIPERPWSKLATDLFEYQKQHYLLVVDYYSKWPEVMKLDNETSKNTTDYLKELMSRFGYIDEFAIEYGFKHTTSSPHYAHSNGQAERSVQTIKKLIMKSKDPHKALLDYRNTPLDIDLSPAQLFLNRRLKTSLPTSLPLLMPQNINNREIIKKLEIRQRKAKTNYDKHCGPELKQLNQGDSVVMYTDGKWKAGKIIQKHHTPRSYVVQTSDGRRYRRNRRHIRPTAYNDNTVEKEHFKNNYNTTVRKTSTVCNTSQTSDRSETVASEENDNIELSKSPVTRSGRTVKVTTKLNDYVK</sequence>
<dbReference type="AlphaFoldDB" id="A0A6J8B959"/>
<dbReference type="InterPro" id="IPR012337">
    <property type="entry name" value="RNaseH-like_sf"/>
</dbReference>
<dbReference type="Pfam" id="PF17917">
    <property type="entry name" value="RT_RNaseH"/>
    <property type="match status" value="1"/>
</dbReference>
<keyword evidence="9" id="KW-1185">Reference proteome</keyword>
<protein>
    <recommendedName>
        <fullName evidence="7">Integrase catalytic domain-containing protein</fullName>
    </recommendedName>
</protein>
<feature type="domain" description="Integrase catalytic" evidence="7">
    <location>
        <begin position="433"/>
        <end position="550"/>
    </location>
</feature>
<dbReference type="SUPFAM" id="SSF53098">
    <property type="entry name" value="Ribonuclease H-like"/>
    <property type="match status" value="1"/>
</dbReference>
<dbReference type="Proteomes" id="UP000507470">
    <property type="component" value="Unassembled WGS sequence"/>
</dbReference>
<dbReference type="Gene3D" id="3.30.420.10">
    <property type="entry name" value="Ribonuclease H-like superfamily/Ribonuclease H"/>
    <property type="match status" value="1"/>
</dbReference>
<dbReference type="PANTHER" id="PTHR37984:SF8">
    <property type="entry name" value="CCHC-TYPE DOMAIN-CONTAINING PROTEIN"/>
    <property type="match status" value="1"/>
</dbReference>
<accession>A0A6J8B959</accession>
<evidence type="ECO:0000256" key="3">
    <source>
        <dbReference type="ARBA" id="ARBA00022722"/>
    </source>
</evidence>
<dbReference type="CDD" id="cd09274">
    <property type="entry name" value="RNase_HI_RT_Ty3"/>
    <property type="match status" value="1"/>
</dbReference>
<evidence type="ECO:0000313" key="9">
    <source>
        <dbReference type="Proteomes" id="UP000507470"/>
    </source>
</evidence>
<dbReference type="GO" id="GO:0003964">
    <property type="term" value="F:RNA-directed DNA polymerase activity"/>
    <property type="evidence" value="ECO:0007669"/>
    <property type="project" value="UniProtKB-KW"/>
</dbReference>